<protein>
    <submittedName>
        <fullName evidence="2">Uncharacterized protein</fullName>
    </submittedName>
</protein>
<comment type="caution">
    <text evidence="2">The sequence shown here is derived from an EMBL/GenBank/DDBJ whole genome shotgun (WGS) entry which is preliminary data.</text>
</comment>
<gene>
    <name evidence="2" type="ORF">MGAL_10B070108</name>
</gene>
<dbReference type="OrthoDB" id="6093094at2759"/>
<dbReference type="EMBL" id="UYJE01002998">
    <property type="protein sequence ID" value="VDI15644.1"/>
    <property type="molecule type" value="Genomic_DNA"/>
</dbReference>
<keyword evidence="3" id="KW-1185">Reference proteome</keyword>
<proteinExistence type="predicted"/>
<name>A0A8B6D630_MYTGA</name>
<dbReference type="AlphaFoldDB" id="A0A8B6D630"/>
<sequence length="102" mass="11433">MNKLLAIAVVLSVGAVLVFSERCHHYHECHDTQCTGNNTHIICQHDICTCVSHISCDDVADCNGAGHCHEHGTHYHCVDHRCTCLKDDFTDHPEHPLHPPHH</sequence>
<evidence type="ECO:0000256" key="1">
    <source>
        <dbReference type="SAM" id="SignalP"/>
    </source>
</evidence>
<feature type="chain" id="PRO_5032338898" evidence="1">
    <location>
        <begin position="21"/>
        <end position="102"/>
    </location>
</feature>
<dbReference type="Proteomes" id="UP000596742">
    <property type="component" value="Unassembled WGS sequence"/>
</dbReference>
<organism evidence="2 3">
    <name type="scientific">Mytilus galloprovincialis</name>
    <name type="common">Mediterranean mussel</name>
    <dbReference type="NCBI Taxonomy" id="29158"/>
    <lineage>
        <taxon>Eukaryota</taxon>
        <taxon>Metazoa</taxon>
        <taxon>Spiralia</taxon>
        <taxon>Lophotrochozoa</taxon>
        <taxon>Mollusca</taxon>
        <taxon>Bivalvia</taxon>
        <taxon>Autobranchia</taxon>
        <taxon>Pteriomorphia</taxon>
        <taxon>Mytilida</taxon>
        <taxon>Mytiloidea</taxon>
        <taxon>Mytilidae</taxon>
        <taxon>Mytilinae</taxon>
        <taxon>Mytilus</taxon>
    </lineage>
</organism>
<reference evidence="2" key="1">
    <citation type="submission" date="2018-11" db="EMBL/GenBank/DDBJ databases">
        <authorList>
            <person name="Alioto T."/>
            <person name="Alioto T."/>
        </authorList>
    </citation>
    <scope>NUCLEOTIDE SEQUENCE</scope>
</reference>
<evidence type="ECO:0000313" key="2">
    <source>
        <dbReference type="EMBL" id="VDI15644.1"/>
    </source>
</evidence>
<keyword evidence="1" id="KW-0732">Signal</keyword>
<feature type="signal peptide" evidence="1">
    <location>
        <begin position="1"/>
        <end position="20"/>
    </location>
</feature>
<evidence type="ECO:0000313" key="3">
    <source>
        <dbReference type="Proteomes" id="UP000596742"/>
    </source>
</evidence>
<accession>A0A8B6D630</accession>